<sequence>MEKFKRTIMAADNPFNESIPEIQIYFFRTFIISGTVGVIHQWLNDGLKIPYRDMAIIMTEMTMKVINDYKT</sequence>
<dbReference type="InterPro" id="IPR039532">
    <property type="entry name" value="TetR_C_Firmicutes"/>
</dbReference>
<comment type="caution">
    <text evidence="2">The sequence shown here is derived from an EMBL/GenBank/DDBJ whole genome shotgun (WGS) entry which is preliminary data.</text>
</comment>
<protein>
    <recommendedName>
        <fullName evidence="1">Transcriptional regulator TetR C-terminal Firmicutes type domain-containing protein</fullName>
    </recommendedName>
</protein>
<name>A0A1S8NDI2_CLOSA</name>
<dbReference type="Pfam" id="PF14278">
    <property type="entry name" value="TetR_C_8"/>
    <property type="match status" value="1"/>
</dbReference>
<dbReference type="RefSeq" id="WP_077864773.1">
    <property type="nucleotide sequence ID" value="NZ_LZYZ01000002.1"/>
</dbReference>
<dbReference type="Gene3D" id="1.10.357.10">
    <property type="entry name" value="Tetracycline Repressor, domain 2"/>
    <property type="match status" value="1"/>
</dbReference>
<reference evidence="2 3" key="1">
    <citation type="submission" date="2016-05" db="EMBL/GenBank/DDBJ databases">
        <title>Microbial solvent formation.</title>
        <authorList>
            <person name="Poehlein A."/>
            <person name="Montoya Solano J.D."/>
            <person name="Flitsch S."/>
            <person name="Krabben P."/>
            <person name="Duerre P."/>
            <person name="Daniel R."/>
        </authorList>
    </citation>
    <scope>NUCLEOTIDE SEQUENCE [LARGE SCALE GENOMIC DNA]</scope>
    <source>
        <strain evidence="2 3">L1-8</strain>
    </source>
</reference>
<dbReference type="STRING" id="169679.CSACC_19370"/>
<dbReference type="Proteomes" id="UP000191154">
    <property type="component" value="Unassembled WGS sequence"/>
</dbReference>
<evidence type="ECO:0000313" key="2">
    <source>
        <dbReference type="EMBL" id="OOM14519.1"/>
    </source>
</evidence>
<evidence type="ECO:0000313" key="3">
    <source>
        <dbReference type="Proteomes" id="UP000191154"/>
    </source>
</evidence>
<accession>A0A1S8NDI2</accession>
<organism evidence="2 3">
    <name type="scientific">Clostridium saccharobutylicum</name>
    <dbReference type="NCBI Taxonomy" id="169679"/>
    <lineage>
        <taxon>Bacteria</taxon>
        <taxon>Bacillati</taxon>
        <taxon>Bacillota</taxon>
        <taxon>Clostridia</taxon>
        <taxon>Eubacteriales</taxon>
        <taxon>Clostridiaceae</taxon>
        <taxon>Clostridium</taxon>
    </lineage>
</organism>
<feature type="domain" description="Transcriptional regulator TetR C-terminal Firmicutes type" evidence="1">
    <location>
        <begin position="16"/>
        <end position="63"/>
    </location>
</feature>
<evidence type="ECO:0000259" key="1">
    <source>
        <dbReference type="Pfam" id="PF14278"/>
    </source>
</evidence>
<dbReference type="AlphaFoldDB" id="A0A1S8NDI2"/>
<gene>
    <name evidence="2" type="ORF">CLOSAC_13990</name>
</gene>
<proteinExistence type="predicted"/>
<dbReference type="EMBL" id="LZYZ01000002">
    <property type="protein sequence ID" value="OOM14519.1"/>
    <property type="molecule type" value="Genomic_DNA"/>
</dbReference>